<dbReference type="Proteomes" id="UP000614410">
    <property type="component" value="Unassembled WGS sequence"/>
</dbReference>
<keyword evidence="1" id="KW-1133">Transmembrane helix</keyword>
<feature type="transmembrane region" description="Helical" evidence="1">
    <location>
        <begin position="102"/>
        <end position="126"/>
    </location>
</feature>
<dbReference type="AlphaFoldDB" id="A0A934KIK3"/>
<comment type="caution">
    <text evidence="2">The sequence shown here is derived from an EMBL/GenBank/DDBJ whole genome shotgun (WGS) entry which is preliminary data.</text>
</comment>
<proteinExistence type="predicted"/>
<gene>
    <name evidence="2" type="ORF">JF887_03285</name>
</gene>
<keyword evidence="1" id="KW-0472">Membrane</keyword>
<name>A0A934KIK3_9BACT</name>
<evidence type="ECO:0000313" key="2">
    <source>
        <dbReference type="EMBL" id="MBJ7608442.1"/>
    </source>
</evidence>
<reference evidence="2 3" key="1">
    <citation type="submission" date="2020-10" db="EMBL/GenBank/DDBJ databases">
        <title>Ca. Dormibacterota MAGs.</title>
        <authorList>
            <person name="Montgomery K."/>
        </authorList>
    </citation>
    <scope>NUCLEOTIDE SEQUENCE [LARGE SCALE GENOMIC DNA]</scope>
    <source>
        <strain evidence="2">Mitchell_Peninsula_5</strain>
    </source>
</reference>
<keyword evidence="1" id="KW-0812">Transmembrane</keyword>
<feature type="transmembrane region" description="Helical" evidence="1">
    <location>
        <begin position="62"/>
        <end position="82"/>
    </location>
</feature>
<organism evidence="2 3">
    <name type="scientific">Candidatus Amunia macphersoniae</name>
    <dbReference type="NCBI Taxonomy" id="3127014"/>
    <lineage>
        <taxon>Bacteria</taxon>
        <taxon>Bacillati</taxon>
        <taxon>Candidatus Dormiibacterota</taxon>
        <taxon>Candidatus Dormibacteria</taxon>
        <taxon>Candidatus Aeolococcales</taxon>
        <taxon>Candidatus Aeolococcaceae</taxon>
        <taxon>Candidatus Amunia</taxon>
    </lineage>
</organism>
<sequence length="140" mass="14938">MHLIATGSAFAINGFAGLTGAQILSFWLTFLLFNAYVVLEVASLSAFYFAARPRRGGPNPAALWYFAASLLVVISFITTVWASPAEKAFLDNSGTHLAVGSATMKVFIGLAFAAVAFMFMVVGAVATSRRRKVSQHSLVI</sequence>
<evidence type="ECO:0000313" key="3">
    <source>
        <dbReference type="Proteomes" id="UP000614410"/>
    </source>
</evidence>
<accession>A0A934KIK3</accession>
<protein>
    <submittedName>
        <fullName evidence="2">Uncharacterized protein</fullName>
    </submittedName>
</protein>
<evidence type="ECO:0000256" key="1">
    <source>
        <dbReference type="SAM" id="Phobius"/>
    </source>
</evidence>
<dbReference type="EMBL" id="JAEKNN010000014">
    <property type="protein sequence ID" value="MBJ7608442.1"/>
    <property type="molecule type" value="Genomic_DNA"/>
</dbReference>
<feature type="transmembrane region" description="Helical" evidence="1">
    <location>
        <begin position="31"/>
        <end position="50"/>
    </location>
</feature>